<protein>
    <submittedName>
        <fullName evidence="1">DUF1272 domain-containing protein</fullName>
    </submittedName>
</protein>
<keyword evidence="2" id="KW-1185">Reference proteome</keyword>
<dbReference type="Proteomes" id="UP000321363">
    <property type="component" value="Unassembled WGS sequence"/>
</dbReference>
<dbReference type="EMBL" id="VOQF01000005">
    <property type="protein sequence ID" value="TXC91094.1"/>
    <property type="molecule type" value="Genomic_DNA"/>
</dbReference>
<dbReference type="InterPro" id="IPR010696">
    <property type="entry name" value="DUF1272"/>
</dbReference>
<proteinExistence type="predicted"/>
<dbReference type="OrthoDB" id="9808883at2"/>
<accession>A0A5C6W5H2</accession>
<evidence type="ECO:0000313" key="1">
    <source>
        <dbReference type="EMBL" id="TXC91094.1"/>
    </source>
</evidence>
<name>A0A5C6W5H2_9BACI</name>
<evidence type="ECO:0000313" key="2">
    <source>
        <dbReference type="Proteomes" id="UP000321363"/>
    </source>
</evidence>
<organism evidence="1 2">
    <name type="scientific">Metabacillus litoralis</name>
    <dbReference type="NCBI Taxonomy" id="152268"/>
    <lineage>
        <taxon>Bacteria</taxon>
        <taxon>Bacillati</taxon>
        <taxon>Bacillota</taxon>
        <taxon>Bacilli</taxon>
        <taxon>Bacillales</taxon>
        <taxon>Bacillaceae</taxon>
        <taxon>Metabacillus</taxon>
    </lineage>
</organism>
<reference evidence="1 2" key="1">
    <citation type="journal article" date="2005" name="Int. J. Syst. Evol. Microbiol.">
        <title>Bacillus litoralis sp. nov., isolated from a tidal flat of the Yellow Sea in Korea.</title>
        <authorList>
            <person name="Yoon J.H."/>
            <person name="Oh T.K."/>
        </authorList>
    </citation>
    <scope>NUCLEOTIDE SEQUENCE [LARGE SCALE GENOMIC DNA]</scope>
    <source>
        <strain evidence="1 2">SW-211</strain>
    </source>
</reference>
<comment type="caution">
    <text evidence="1">The sequence shown here is derived from an EMBL/GenBank/DDBJ whole genome shotgun (WGS) entry which is preliminary data.</text>
</comment>
<dbReference type="Pfam" id="PF06906">
    <property type="entry name" value="DUF1272"/>
    <property type="match status" value="1"/>
</dbReference>
<sequence length="59" mass="6985">MGLEMKNICEKFHDSIRDDAYICVHECTFCHDCTKKMIFICPNCKGELVKRPKHLNKIR</sequence>
<dbReference type="AlphaFoldDB" id="A0A5C6W5H2"/>
<gene>
    <name evidence="1" type="ORF">FS935_09325</name>
</gene>